<dbReference type="Proteomes" id="UP000000787">
    <property type="component" value="Chromosome"/>
</dbReference>
<accession>A9B721</accession>
<gene>
    <name evidence="1" type="ordered locus">Haur_3252</name>
</gene>
<dbReference type="InParanoid" id="A9B721"/>
<reference evidence="1 2" key="1">
    <citation type="journal article" date="2011" name="Stand. Genomic Sci.">
        <title>Complete genome sequence of the filamentous gliding predatory bacterium Herpetosiphon aurantiacus type strain (114-95(T)).</title>
        <authorList>
            <person name="Kiss H."/>
            <person name="Nett M."/>
            <person name="Domin N."/>
            <person name="Martin K."/>
            <person name="Maresca J.A."/>
            <person name="Copeland A."/>
            <person name="Lapidus A."/>
            <person name="Lucas S."/>
            <person name="Berry K.W."/>
            <person name="Glavina Del Rio T."/>
            <person name="Dalin E."/>
            <person name="Tice H."/>
            <person name="Pitluck S."/>
            <person name="Richardson P."/>
            <person name="Bruce D."/>
            <person name="Goodwin L."/>
            <person name="Han C."/>
            <person name="Detter J.C."/>
            <person name="Schmutz J."/>
            <person name="Brettin T."/>
            <person name="Land M."/>
            <person name="Hauser L."/>
            <person name="Kyrpides N.C."/>
            <person name="Ivanova N."/>
            <person name="Goker M."/>
            <person name="Woyke T."/>
            <person name="Klenk H.P."/>
            <person name="Bryant D.A."/>
        </authorList>
    </citation>
    <scope>NUCLEOTIDE SEQUENCE [LARGE SCALE GENOMIC DNA]</scope>
    <source>
        <strain evidence="2">ATCC 23779 / DSM 785 / 114-95</strain>
    </source>
</reference>
<dbReference type="KEGG" id="hau:Haur_3252"/>
<protein>
    <submittedName>
        <fullName evidence="1">Uncharacterized protein</fullName>
    </submittedName>
</protein>
<evidence type="ECO:0000313" key="2">
    <source>
        <dbReference type="Proteomes" id="UP000000787"/>
    </source>
</evidence>
<keyword evidence="2" id="KW-1185">Reference proteome</keyword>
<dbReference type="HOGENOM" id="CLU_1029633_0_0_0"/>
<evidence type="ECO:0000313" key="1">
    <source>
        <dbReference type="EMBL" id="ABX05889.1"/>
    </source>
</evidence>
<dbReference type="STRING" id="316274.Haur_3252"/>
<proteinExistence type="predicted"/>
<organism evidence="1 2">
    <name type="scientific">Herpetosiphon aurantiacus (strain ATCC 23779 / DSM 785 / 114-95)</name>
    <dbReference type="NCBI Taxonomy" id="316274"/>
    <lineage>
        <taxon>Bacteria</taxon>
        <taxon>Bacillati</taxon>
        <taxon>Chloroflexota</taxon>
        <taxon>Chloroflexia</taxon>
        <taxon>Herpetosiphonales</taxon>
        <taxon>Herpetosiphonaceae</taxon>
        <taxon>Herpetosiphon</taxon>
    </lineage>
</organism>
<dbReference type="AlphaFoldDB" id="A9B721"/>
<sequence length="266" mass="29437">MQAIRELTYPVRLSSAGLFALLSLVSAPTLLGAGVKSPYTLDEAQATALWEQGSNELRKHGWLIDDPTTHTSVINEDLLLLIISAVNAELVVLSTWQNDSGRKYDVAYYEHGHTVVEMQMLGSLYEFTVLSNRNVALQCFASHFEPAFPQAIKQPIQFQLTQEQALAAKQNPDVQLLHTFGVSEIAAHQFAATLQKPRLYGTIDILRTEATKVIESRIVGIILADTTAWIGFVTPDGLTDYHNVGEADFINLLDQAMSDLNEINVR</sequence>
<dbReference type="EMBL" id="CP000875">
    <property type="protein sequence ID" value="ABX05889.1"/>
    <property type="molecule type" value="Genomic_DNA"/>
</dbReference>
<name>A9B721_HERA2</name>
<dbReference type="BioCyc" id="HAUR316274:GHYA-3287-MONOMER"/>